<feature type="compositionally biased region" description="Basic and acidic residues" evidence="1">
    <location>
        <begin position="11"/>
        <end position="22"/>
    </location>
</feature>
<dbReference type="Proteomes" id="UP000318405">
    <property type="component" value="Unassembled WGS sequence"/>
</dbReference>
<evidence type="ECO:0000313" key="2">
    <source>
        <dbReference type="EMBL" id="TSH90736.1"/>
    </source>
</evidence>
<accession>A0A556ACW6</accession>
<dbReference type="OrthoDB" id="8641362at2"/>
<organism evidence="2 3">
    <name type="scientific">Verticiella sediminum</name>
    <dbReference type="NCBI Taxonomy" id="1247510"/>
    <lineage>
        <taxon>Bacteria</taxon>
        <taxon>Pseudomonadati</taxon>
        <taxon>Pseudomonadota</taxon>
        <taxon>Betaproteobacteria</taxon>
        <taxon>Burkholderiales</taxon>
        <taxon>Alcaligenaceae</taxon>
        <taxon>Verticiella</taxon>
    </lineage>
</organism>
<evidence type="ECO:0000313" key="3">
    <source>
        <dbReference type="Proteomes" id="UP000318405"/>
    </source>
</evidence>
<keyword evidence="3" id="KW-1185">Reference proteome</keyword>
<reference evidence="2 3" key="1">
    <citation type="submission" date="2019-07" db="EMBL/GenBank/DDBJ databases">
        <title>Qingshengfaniella alkalisoli gen. nov., sp. nov., isolated from saline soil.</title>
        <authorList>
            <person name="Xu L."/>
            <person name="Huang X.-X."/>
            <person name="Sun J.-Q."/>
        </authorList>
    </citation>
    <scope>NUCLEOTIDE SEQUENCE [LARGE SCALE GENOMIC DNA]</scope>
    <source>
        <strain evidence="2 3">DSM 27279</strain>
    </source>
</reference>
<gene>
    <name evidence="2" type="ORF">FOZ76_23425</name>
</gene>
<protein>
    <submittedName>
        <fullName evidence="2">Uncharacterized protein</fullName>
    </submittedName>
</protein>
<evidence type="ECO:0000256" key="1">
    <source>
        <dbReference type="SAM" id="MobiDB-lite"/>
    </source>
</evidence>
<name>A0A556ACW6_9BURK</name>
<proteinExistence type="predicted"/>
<comment type="caution">
    <text evidence="2">The sequence shown here is derived from an EMBL/GenBank/DDBJ whole genome shotgun (WGS) entry which is preliminary data.</text>
</comment>
<dbReference type="AlphaFoldDB" id="A0A556ACW6"/>
<dbReference type="EMBL" id="VLTJ01000039">
    <property type="protein sequence ID" value="TSH90736.1"/>
    <property type="molecule type" value="Genomic_DNA"/>
</dbReference>
<dbReference type="RefSeq" id="WP_143950653.1">
    <property type="nucleotide sequence ID" value="NZ_BAABMB010000003.1"/>
</dbReference>
<feature type="region of interest" description="Disordered" evidence="1">
    <location>
        <begin position="1"/>
        <end position="65"/>
    </location>
</feature>
<feature type="compositionally biased region" description="Basic and acidic residues" evidence="1">
    <location>
        <begin position="46"/>
        <end position="58"/>
    </location>
</feature>
<sequence>MAQQGSNPISRHVDDRLKDDNKALPAADLPREDTDTPAAGGQNDLEAERQDEPARDPQKSGNRQR</sequence>